<dbReference type="EMBL" id="VOBQ01000017">
    <property type="protein sequence ID" value="TWO68976.1"/>
    <property type="molecule type" value="Genomic_DNA"/>
</dbReference>
<sequence length="258" mass="27666">MLPAASPIVARFQMAAAALPKHTRLRHAIIEAVEAGELPVGSKVTGERDLSEALGLSLGTTQKALGRLMDEGFLVRRQGHGTFVGSMRKPIAGSWHFRFTAPEGGLELPVFAAIVERGLVREEGPWTAVLGPDPKGYVMVRRRLDIGGAFHCASRMYLPATRFGKLLRIPEKRLVDTNLKAVLANEFGAPTLHSEGLAFVRETAADDAAVMGIAAGAMGLQVHITGRSVGRVAITFQLMCVPPTPYALKLDFNPPAPD</sequence>
<dbReference type="PANTHER" id="PTHR44846:SF17">
    <property type="entry name" value="GNTR-FAMILY TRANSCRIPTIONAL REGULATOR"/>
    <property type="match status" value="1"/>
</dbReference>
<evidence type="ECO:0000256" key="3">
    <source>
        <dbReference type="ARBA" id="ARBA00023163"/>
    </source>
</evidence>
<dbReference type="Proteomes" id="UP000318199">
    <property type="component" value="Unassembled WGS sequence"/>
</dbReference>
<dbReference type="Gene3D" id="3.40.1410.10">
    <property type="entry name" value="Chorismate lyase-like"/>
    <property type="match status" value="1"/>
</dbReference>
<dbReference type="Pfam" id="PF00392">
    <property type="entry name" value="GntR"/>
    <property type="match status" value="1"/>
</dbReference>
<organism evidence="5 6">
    <name type="scientific">Caenimonas sedimenti</name>
    <dbReference type="NCBI Taxonomy" id="2596921"/>
    <lineage>
        <taxon>Bacteria</taxon>
        <taxon>Pseudomonadati</taxon>
        <taxon>Pseudomonadota</taxon>
        <taxon>Betaproteobacteria</taxon>
        <taxon>Burkholderiales</taxon>
        <taxon>Comamonadaceae</taxon>
        <taxon>Caenimonas</taxon>
    </lineage>
</organism>
<dbReference type="GO" id="GO:0003677">
    <property type="term" value="F:DNA binding"/>
    <property type="evidence" value="ECO:0007669"/>
    <property type="project" value="UniProtKB-KW"/>
</dbReference>
<evidence type="ECO:0000256" key="2">
    <source>
        <dbReference type="ARBA" id="ARBA00023125"/>
    </source>
</evidence>
<dbReference type="OrthoDB" id="7173258at2"/>
<dbReference type="InterPro" id="IPR028978">
    <property type="entry name" value="Chorismate_lyase_/UTRA_dom_sf"/>
</dbReference>
<dbReference type="InterPro" id="IPR000524">
    <property type="entry name" value="Tscrpt_reg_HTH_GntR"/>
</dbReference>
<evidence type="ECO:0000313" key="6">
    <source>
        <dbReference type="Proteomes" id="UP000318199"/>
    </source>
</evidence>
<gene>
    <name evidence="5" type="ORF">FN976_21525</name>
</gene>
<dbReference type="CDD" id="cd07377">
    <property type="entry name" value="WHTH_GntR"/>
    <property type="match status" value="1"/>
</dbReference>
<dbReference type="PANTHER" id="PTHR44846">
    <property type="entry name" value="MANNOSYL-D-GLYCERATE TRANSPORT/METABOLISM SYSTEM REPRESSOR MNGR-RELATED"/>
    <property type="match status" value="1"/>
</dbReference>
<feature type="domain" description="HTH gntR-type" evidence="4">
    <location>
        <begin position="19"/>
        <end position="87"/>
    </location>
</feature>
<dbReference type="InterPro" id="IPR036390">
    <property type="entry name" value="WH_DNA-bd_sf"/>
</dbReference>
<keyword evidence="1" id="KW-0805">Transcription regulation</keyword>
<comment type="caution">
    <text evidence="5">The sequence shown here is derived from an EMBL/GenBank/DDBJ whole genome shotgun (WGS) entry which is preliminary data.</text>
</comment>
<dbReference type="AlphaFoldDB" id="A0A562ZKV8"/>
<dbReference type="InterPro" id="IPR036388">
    <property type="entry name" value="WH-like_DNA-bd_sf"/>
</dbReference>
<dbReference type="GO" id="GO:0045892">
    <property type="term" value="P:negative regulation of DNA-templated transcription"/>
    <property type="evidence" value="ECO:0007669"/>
    <property type="project" value="TreeGrafter"/>
</dbReference>
<evidence type="ECO:0000313" key="5">
    <source>
        <dbReference type="EMBL" id="TWO68976.1"/>
    </source>
</evidence>
<dbReference type="GO" id="GO:0003700">
    <property type="term" value="F:DNA-binding transcription factor activity"/>
    <property type="evidence" value="ECO:0007669"/>
    <property type="project" value="InterPro"/>
</dbReference>
<proteinExistence type="predicted"/>
<evidence type="ECO:0000256" key="1">
    <source>
        <dbReference type="ARBA" id="ARBA00023015"/>
    </source>
</evidence>
<keyword evidence="3" id="KW-0804">Transcription</keyword>
<dbReference type="Gene3D" id="1.10.10.10">
    <property type="entry name" value="Winged helix-like DNA-binding domain superfamily/Winged helix DNA-binding domain"/>
    <property type="match status" value="1"/>
</dbReference>
<dbReference type="RefSeq" id="WP_145895128.1">
    <property type="nucleotide sequence ID" value="NZ_VOBQ01000017.1"/>
</dbReference>
<dbReference type="SUPFAM" id="SSF46785">
    <property type="entry name" value="Winged helix' DNA-binding domain"/>
    <property type="match status" value="1"/>
</dbReference>
<dbReference type="PROSITE" id="PS50949">
    <property type="entry name" value="HTH_GNTR"/>
    <property type="match status" value="1"/>
</dbReference>
<dbReference type="SUPFAM" id="SSF64288">
    <property type="entry name" value="Chorismate lyase-like"/>
    <property type="match status" value="1"/>
</dbReference>
<dbReference type="SMART" id="SM00345">
    <property type="entry name" value="HTH_GNTR"/>
    <property type="match status" value="1"/>
</dbReference>
<reference evidence="5 6" key="1">
    <citation type="submission" date="2019-07" db="EMBL/GenBank/DDBJ databases">
        <title>Caenimonas sedimenti sp. nov., isolated from activated sludge.</title>
        <authorList>
            <person name="Xu J."/>
        </authorList>
    </citation>
    <scope>NUCLEOTIDE SEQUENCE [LARGE SCALE GENOMIC DNA]</scope>
    <source>
        <strain evidence="5 6">HX-9-20</strain>
    </source>
</reference>
<keyword evidence="2" id="KW-0238">DNA-binding</keyword>
<dbReference type="InterPro" id="IPR050679">
    <property type="entry name" value="Bact_HTH_transcr_reg"/>
</dbReference>
<name>A0A562ZKV8_9BURK</name>
<keyword evidence="6" id="KW-1185">Reference proteome</keyword>
<accession>A0A562ZKV8</accession>
<evidence type="ECO:0000259" key="4">
    <source>
        <dbReference type="PROSITE" id="PS50949"/>
    </source>
</evidence>
<protein>
    <submittedName>
        <fullName evidence="5">GntR family transcriptional regulator</fullName>
    </submittedName>
</protein>